<dbReference type="Proteomes" id="UP000272412">
    <property type="component" value="Unassembled WGS sequence"/>
</dbReference>
<organism evidence="1 2">
    <name type="scientific">Neisseria weixii</name>
    <dbReference type="NCBI Taxonomy" id="1853276"/>
    <lineage>
        <taxon>Bacteria</taxon>
        <taxon>Pseudomonadati</taxon>
        <taxon>Pseudomonadota</taxon>
        <taxon>Betaproteobacteria</taxon>
        <taxon>Neisseriales</taxon>
        <taxon>Neisseriaceae</taxon>
        <taxon>Neisseria</taxon>
    </lineage>
</organism>
<gene>
    <name evidence="1" type="ORF">EGK74_13530</name>
</gene>
<dbReference type="Pfam" id="PF05930">
    <property type="entry name" value="Phage_AlpA"/>
    <property type="match status" value="1"/>
</dbReference>
<protein>
    <submittedName>
        <fullName evidence="1">AlpA family phage regulatory protein</fullName>
    </submittedName>
</protein>
<keyword evidence="2" id="KW-1185">Reference proteome</keyword>
<dbReference type="RefSeq" id="WP_123805037.1">
    <property type="nucleotide sequence ID" value="NZ_RPFL01000081.1"/>
</dbReference>
<dbReference type="InterPro" id="IPR010260">
    <property type="entry name" value="AlpA"/>
</dbReference>
<evidence type="ECO:0000313" key="1">
    <source>
        <dbReference type="EMBL" id="RPD83089.1"/>
    </source>
</evidence>
<proteinExistence type="predicted"/>
<reference evidence="1 2" key="1">
    <citation type="submission" date="2018-11" db="EMBL/GenBank/DDBJ databases">
        <title>Neisseria weixii sp. nov. isolated from the rectal contents of plateau pika (Ochotona cruzoniae).</title>
        <authorList>
            <person name="Zhang G."/>
        </authorList>
    </citation>
    <scope>NUCLEOTIDE SEQUENCE [LARGE SCALE GENOMIC DNA]</scope>
    <source>
        <strain evidence="1 2">10009</strain>
    </source>
</reference>
<dbReference type="OrthoDB" id="8613646at2"/>
<accession>A0A3N4MV66</accession>
<dbReference type="AlphaFoldDB" id="A0A3N4MV66"/>
<evidence type="ECO:0000313" key="2">
    <source>
        <dbReference type="Proteomes" id="UP000272412"/>
    </source>
</evidence>
<dbReference type="EMBL" id="RPFL01000081">
    <property type="protein sequence ID" value="RPD83089.1"/>
    <property type="molecule type" value="Genomic_DNA"/>
</dbReference>
<sequence>MNQENLTAQEVADLLGIGRRTFLQNYATRPDFPDRIRISKKVQFWKSSEIAQWQDRHQEKRPKVEPV</sequence>
<name>A0A3N4MV66_9NEIS</name>
<comment type="caution">
    <text evidence="1">The sequence shown here is derived from an EMBL/GenBank/DDBJ whole genome shotgun (WGS) entry which is preliminary data.</text>
</comment>